<dbReference type="PANTHER" id="PTHR43415:SF3">
    <property type="entry name" value="GNAT-FAMILY ACETYLTRANSFERASE"/>
    <property type="match status" value="1"/>
</dbReference>
<dbReference type="CDD" id="cd04301">
    <property type="entry name" value="NAT_SF"/>
    <property type="match status" value="1"/>
</dbReference>
<sequence>MIKLQKSTFNEIEHIFVSSCNRRYFSNNFEKKYRNCAQCEFYEIINYNLIVGGLILHDYDEYSNRIMFTIAISEEQQNKGIGKMTMKRILDYIFKDRKIRRIYIEVYETNERAIKLYEEFGFIKEGRLRKHTYKNGDYIDLFIMGLLKEEYMRKFYTGR</sequence>
<dbReference type="Gene3D" id="3.40.630.30">
    <property type="match status" value="1"/>
</dbReference>
<dbReference type="InterPro" id="IPR000182">
    <property type="entry name" value="GNAT_dom"/>
</dbReference>
<organism evidence="2 3">
    <name type="scientific">candidate division TA06 bacterium</name>
    <dbReference type="NCBI Taxonomy" id="2250710"/>
    <lineage>
        <taxon>Bacteria</taxon>
        <taxon>Bacteria division TA06</taxon>
    </lineage>
</organism>
<dbReference type="InterPro" id="IPR016181">
    <property type="entry name" value="Acyl_CoA_acyltransferase"/>
</dbReference>
<proteinExistence type="predicted"/>
<name>A0A660S8N8_UNCT6</name>
<reference evidence="2 3" key="1">
    <citation type="submission" date="2018-06" db="EMBL/GenBank/DDBJ databases">
        <title>Extensive metabolic versatility and redundancy in microbially diverse, dynamic hydrothermal sediments.</title>
        <authorList>
            <person name="Dombrowski N."/>
            <person name="Teske A."/>
            <person name="Baker B.J."/>
        </authorList>
    </citation>
    <scope>NUCLEOTIDE SEQUENCE [LARGE SCALE GENOMIC DNA]</scope>
    <source>
        <strain evidence="2">B35_G9</strain>
    </source>
</reference>
<evidence type="ECO:0000313" key="2">
    <source>
        <dbReference type="EMBL" id="RKX66598.1"/>
    </source>
</evidence>
<accession>A0A660S8N8</accession>
<dbReference type="AlphaFoldDB" id="A0A660S8N8"/>
<feature type="domain" description="N-acetyltransferase" evidence="1">
    <location>
        <begin position="2"/>
        <end position="149"/>
    </location>
</feature>
<dbReference type="PROSITE" id="PS51186">
    <property type="entry name" value="GNAT"/>
    <property type="match status" value="1"/>
</dbReference>
<evidence type="ECO:0000313" key="3">
    <source>
        <dbReference type="Proteomes" id="UP000282321"/>
    </source>
</evidence>
<protein>
    <recommendedName>
        <fullName evidence="1">N-acetyltransferase domain-containing protein</fullName>
    </recommendedName>
</protein>
<comment type="caution">
    <text evidence="2">The sequence shown here is derived from an EMBL/GenBank/DDBJ whole genome shotgun (WGS) entry which is preliminary data.</text>
</comment>
<gene>
    <name evidence="2" type="ORF">DRP44_03775</name>
</gene>
<dbReference type="Proteomes" id="UP000282321">
    <property type="component" value="Unassembled WGS sequence"/>
</dbReference>
<dbReference type="PANTHER" id="PTHR43415">
    <property type="entry name" value="SPERMIDINE N(1)-ACETYLTRANSFERASE"/>
    <property type="match status" value="1"/>
</dbReference>
<dbReference type="Pfam" id="PF00583">
    <property type="entry name" value="Acetyltransf_1"/>
    <property type="match status" value="1"/>
</dbReference>
<evidence type="ECO:0000259" key="1">
    <source>
        <dbReference type="PROSITE" id="PS51186"/>
    </source>
</evidence>
<dbReference type="EMBL" id="QNBC01000038">
    <property type="protein sequence ID" value="RKX66598.1"/>
    <property type="molecule type" value="Genomic_DNA"/>
</dbReference>
<dbReference type="SUPFAM" id="SSF55729">
    <property type="entry name" value="Acyl-CoA N-acyltransferases (Nat)"/>
    <property type="match status" value="1"/>
</dbReference>
<dbReference type="GO" id="GO:0016747">
    <property type="term" value="F:acyltransferase activity, transferring groups other than amino-acyl groups"/>
    <property type="evidence" value="ECO:0007669"/>
    <property type="project" value="InterPro"/>
</dbReference>